<dbReference type="AlphaFoldDB" id="E7G6S9"/>
<dbReference type="OrthoDB" id="1651129at2"/>
<keyword evidence="3" id="KW-1185">Reference proteome</keyword>
<feature type="transmembrane region" description="Helical" evidence="1">
    <location>
        <begin position="12"/>
        <end position="33"/>
    </location>
</feature>
<proteinExistence type="predicted"/>
<evidence type="ECO:0000313" key="3">
    <source>
        <dbReference type="Proteomes" id="UP000003157"/>
    </source>
</evidence>
<dbReference type="HOGENOM" id="CLU_1746516_0_0_9"/>
<keyword evidence="1" id="KW-0472">Membrane</keyword>
<dbReference type="RefSeq" id="WP_008787588.1">
    <property type="nucleotide sequence ID" value="NZ_AKCB01000001.1"/>
</dbReference>
<gene>
    <name evidence="2" type="ORF">HMPREF9488_00467</name>
</gene>
<comment type="caution">
    <text evidence="2">The sequence shown here is derived from an EMBL/GenBank/DDBJ whole genome shotgun (WGS) entry which is preliminary data.</text>
</comment>
<accession>E7G6S9</accession>
<dbReference type="Proteomes" id="UP000003157">
    <property type="component" value="Unassembled WGS sequence"/>
</dbReference>
<dbReference type="eggNOG" id="ENOG50338R1">
    <property type="taxonomic scope" value="Bacteria"/>
</dbReference>
<organism evidence="2 3">
    <name type="scientific">Coprobacillus cateniformis</name>
    <dbReference type="NCBI Taxonomy" id="100884"/>
    <lineage>
        <taxon>Bacteria</taxon>
        <taxon>Bacillati</taxon>
        <taxon>Bacillota</taxon>
        <taxon>Erysipelotrichia</taxon>
        <taxon>Erysipelotrichales</taxon>
        <taxon>Coprobacillaceae</taxon>
        <taxon>Coprobacillus</taxon>
    </lineage>
</organism>
<dbReference type="GeneID" id="78229124"/>
<name>E7G6S9_9FIRM</name>
<keyword evidence="1" id="KW-0812">Transmembrane</keyword>
<protein>
    <submittedName>
        <fullName evidence="2">Uncharacterized protein</fullName>
    </submittedName>
</protein>
<dbReference type="EMBL" id="ADKX01000007">
    <property type="protein sequence ID" value="EFW06235.1"/>
    <property type="molecule type" value="Genomic_DNA"/>
</dbReference>
<sequence>MKEYMEFKIKTRNLVIFAVIVFMVCSVGTYYFWCSYHPEVTIKISDGPTGKEGIIIEAPHISIEPTGIAEPSASIELKTNSIIMQHEFFCAYIRDNYDKSDIKLDIEVQDNETTLKYSGTATTNDGNIDNIEKNFDCGFALNANIINSK</sequence>
<evidence type="ECO:0000313" key="2">
    <source>
        <dbReference type="EMBL" id="EFW06235.1"/>
    </source>
</evidence>
<keyword evidence="1" id="KW-1133">Transmembrane helix</keyword>
<reference evidence="2 3" key="1">
    <citation type="submission" date="2010-12" db="EMBL/GenBank/DDBJ databases">
        <title>The Genome Sequence of Coprobacillus sp. strain 29_1.</title>
        <authorList>
            <consortium name="The Broad Institute Genome Sequencing Platform"/>
            <person name="Earl A."/>
            <person name="Ward D."/>
            <person name="Feldgarden M."/>
            <person name="Gevers D."/>
            <person name="Daigneault M."/>
            <person name="Sibley C.D."/>
            <person name="White A."/>
            <person name="Strauss J."/>
            <person name="Allen-Vercoe E."/>
            <person name="Young S.K."/>
            <person name="Zeng Q."/>
            <person name="Gargeya S."/>
            <person name="Fitzgerald M."/>
            <person name="Haas B."/>
            <person name="Abouelleil A."/>
            <person name="Alvarado L."/>
            <person name="Arachchi H.M."/>
            <person name="Berlin A."/>
            <person name="Brown A."/>
            <person name="Chapman S.B."/>
            <person name="Chen Z."/>
            <person name="Dunbar C."/>
            <person name="Freedman E."/>
            <person name="Gearin G."/>
            <person name="Gellesch M."/>
            <person name="Goldberg J."/>
            <person name="Griggs A."/>
            <person name="Gujja S."/>
            <person name="Heilman E."/>
            <person name="Heiman D."/>
            <person name="Howarth C."/>
            <person name="Larson L."/>
            <person name="Lui A."/>
            <person name="MacDonald P.J.P."/>
            <person name="Mehta T."/>
            <person name="Montmayeur A."/>
            <person name="Murphy C."/>
            <person name="Neiman D."/>
            <person name="Pearson M."/>
            <person name="Priest M."/>
            <person name="Roberts A."/>
            <person name="Saif S."/>
            <person name="Shea T."/>
            <person name="Shenoy N."/>
            <person name="Sisk P."/>
            <person name="Stolte C."/>
            <person name="Sykes S."/>
            <person name="White J."/>
            <person name="Yandava C."/>
            <person name="Nusbaum C."/>
            <person name="Birren B."/>
        </authorList>
    </citation>
    <scope>NUCLEOTIDE SEQUENCE [LARGE SCALE GENOMIC DNA]</scope>
    <source>
        <strain evidence="2 3">29_1</strain>
    </source>
</reference>
<evidence type="ECO:0000256" key="1">
    <source>
        <dbReference type="SAM" id="Phobius"/>
    </source>
</evidence>